<evidence type="ECO:0000313" key="4">
    <source>
        <dbReference type="Proteomes" id="UP001315686"/>
    </source>
</evidence>
<dbReference type="AlphaFoldDB" id="A0AAP2CUF2"/>
<keyword evidence="2" id="KW-1133">Transmembrane helix</keyword>
<gene>
    <name evidence="3" type="ORF">IV417_18960</name>
</gene>
<keyword evidence="2" id="KW-0472">Membrane</keyword>
<evidence type="ECO:0000256" key="2">
    <source>
        <dbReference type="SAM" id="Phobius"/>
    </source>
</evidence>
<dbReference type="Proteomes" id="UP001315686">
    <property type="component" value="Unassembled WGS sequence"/>
</dbReference>
<feature type="transmembrane region" description="Helical" evidence="2">
    <location>
        <begin position="36"/>
        <end position="57"/>
    </location>
</feature>
<evidence type="ECO:0000256" key="1">
    <source>
        <dbReference type="SAM" id="MobiDB-lite"/>
    </source>
</evidence>
<evidence type="ECO:0000313" key="3">
    <source>
        <dbReference type="EMBL" id="MBT0959477.1"/>
    </source>
</evidence>
<sequence length="218" mass="23588">MDRDQSFTIIGGVVAALWVIPWLVRPLGQDLEGAELITAMTWRGVFLLMAFGMFTVIRKHGTLLGVVFLISPVLGALLAGLGVGKTGAERRKAKRSSHVDPQDVALRLEALERKRAAAPKGRSGDDWGFLDSPAEQQVAKPAARPEPAKRAVDWEQSTPVSKPMVKPQPTAKPARAQSLRSPAKTPEPSGLRIKGQAKYDQGPIVSNRGLFGRKSKVI</sequence>
<dbReference type="RefSeq" id="WP_327795711.1">
    <property type="nucleotide sequence ID" value="NZ_JADQAZ010000005.1"/>
</dbReference>
<comment type="caution">
    <text evidence="3">The sequence shown here is derived from an EMBL/GenBank/DDBJ whole genome shotgun (WGS) entry which is preliminary data.</text>
</comment>
<accession>A0AAP2CUF2</accession>
<feature type="region of interest" description="Disordered" evidence="1">
    <location>
        <begin position="136"/>
        <end position="218"/>
    </location>
</feature>
<dbReference type="EMBL" id="JADQAZ010000005">
    <property type="protein sequence ID" value="MBT0959477.1"/>
    <property type="molecule type" value="Genomic_DNA"/>
</dbReference>
<keyword evidence="4" id="KW-1185">Reference proteome</keyword>
<feature type="transmembrane region" description="Helical" evidence="2">
    <location>
        <begin position="6"/>
        <end position="24"/>
    </location>
</feature>
<name>A0AAP2CUF2_9RHOB</name>
<organism evidence="3 4">
    <name type="scientific">Harenicola maris</name>
    <dbReference type="NCBI Taxonomy" id="2841044"/>
    <lineage>
        <taxon>Bacteria</taxon>
        <taxon>Pseudomonadati</taxon>
        <taxon>Pseudomonadota</taxon>
        <taxon>Alphaproteobacteria</taxon>
        <taxon>Rhodobacterales</taxon>
        <taxon>Paracoccaceae</taxon>
        <taxon>Harenicola</taxon>
    </lineage>
</organism>
<reference evidence="3 4" key="1">
    <citation type="journal article" date="2021" name="Arch. Microbiol.">
        <title>Harenicola maris gen. nov., sp. nov. isolated from the Sea of Japan shallow sediments.</title>
        <authorList>
            <person name="Romanenko L.A."/>
            <person name="Kurilenko V.V."/>
            <person name="Chernysheva N.Y."/>
            <person name="Tekutyeva L.A."/>
            <person name="Velansky P.V."/>
            <person name="Svetashev V.I."/>
            <person name="Isaeva M.P."/>
        </authorList>
    </citation>
    <scope>NUCLEOTIDE SEQUENCE [LARGE SCALE GENOMIC DNA]</scope>
    <source>
        <strain evidence="3 4">KMM 3653</strain>
    </source>
</reference>
<feature type="transmembrane region" description="Helical" evidence="2">
    <location>
        <begin position="63"/>
        <end position="84"/>
    </location>
</feature>
<proteinExistence type="predicted"/>
<keyword evidence="2" id="KW-0812">Transmembrane</keyword>
<protein>
    <submittedName>
        <fullName evidence="3">Uncharacterized protein</fullName>
    </submittedName>
</protein>